<dbReference type="STRING" id="1123281.SAMN02745180_00556"/>
<dbReference type="EMBL" id="FQXR01000003">
    <property type="protein sequence ID" value="SHH59167.1"/>
    <property type="molecule type" value="Genomic_DNA"/>
</dbReference>
<keyword evidence="2" id="KW-0472">Membrane</keyword>
<keyword evidence="2" id="KW-1133">Transmembrane helix</keyword>
<gene>
    <name evidence="4" type="ORF">SAMN02745180_00556</name>
</gene>
<keyword evidence="4" id="KW-0808">Transferase</keyword>
<protein>
    <submittedName>
        <fullName evidence="4">Leader peptidase (Prepilin peptidase) / N-methyltransferase</fullName>
    </submittedName>
</protein>
<reference evidence="4 5" key="1">
    <citation type="submission" date="2016-11" db="EMBL/GenBank/DDBJ databases">
        <authorList>
            <person name="Jaros S."/>
            <person name="Januszkiewicz K."/>
            <person name="Wedrychowicz H."/>
        </authorList>
    </citation>
    <scope>NUCLEOTIDE SEQUENCE [LARGE SCALE GENOMIC DNA]</scope>
    <source>
        <strain evidence="4 5">DSM 13106</strain>
    </source>
</reference>
<proteinExistence type="inferred from homology"/>
<keyword evidence="2" id="KW-0812">Transmembrane</keyword>
<dbReference type="InterPro" id="IPR050882">
    <property type="entry name" value="Prepilin_peptidase/N-MTase"/>
</dbReference>
<dbReference type="GO" id="GO:0005886">
    <property type="term" value="C:plasma membrane"/>
    <property type="evidence" value="ECO:0007669"/>
    <property type="project" value="TreeGrafter"/>
</dbReference>
<sequence>MLALKNLIFTITLVYAGYEDLKKRIIPDKVHVIIMISSLLYDFSLFQSLIGFFVLPIPFIMAVLFDENSIGGGDIKLVAAIGFFLGLMKGTIALIVGQFLAIFVTVVFKRNRKDTIPMAPYLTIGCFISLLI</sequence>
<evidence type="ECO:0000256" key="2">
    <source>
        <dbReference type="SAM" id="Phobius"/>
    </source>
</evidence>
<feature type="transmembrane region" description="Helical" evidence="2">
    <location>
        <begin position="32"/>
        <end position="65"/>
    </location>
</feature>
<dbReference type="Proteomes" id="UP000184389">
    <property type="component" value="Unassembled WGS sequence"/>
</dbReference>
<organism evidence="4 5">
    <name type="scientific">Sporanaerobacter acetigenes DSM 13106</name>
    <dbReference type="NCBI Taxonomy" id="1123281"/>
    <lineage>
        <taxon>Bacteria</taxon>
        <taxon>Bacillati</taxon>
        <taxon>Bacillota</taxon>
        <taxon>Tissierellia</taxon>
        <taxon>Tissierellales</taxon>
        <taxon>Sporanaerobacteraceae</taxon>
        <taxon>Sporanaerobacter</taxon>
    </lineage>
</organism>
<dbReference type="GO" id="GO:0006465">
    <property type="term" value="P:signal peptide processing"/>
    <property type="evidence" value="ECO:0007669"/>
    <property type="project" value="TreeGrafter"/>
</dbReference>
<dbReference type="RefSeq" id="WP_072743141.1">
    <property type="nucleotide sequence ID" value="NZ_FQXR01000003.1"/>
</dbReference>
<evidence type="ECO:0000259" key="3">
    <source>
        <dbReference type="Pfam" id="PF01478"/>
    </source>
</evidence>
<dbReference type="GO" id="GO:0032259">
    <property type="term" value="P:methylation"/>
    <property type="evidence" value="ECO:0007669"/>
    <property type="project" value="UniProtKB-KW"/>
</dbReference>
<dbReference type="Pfam" id="PF01478">
    <property type="entry name" value="Peptidase_A24"/>
    <property type="match status" value="1"/>
</dbReference>
<dbReference type="InterPro" id="IPR000045">
    <property type="entry name" value="Prepilin_IV_endopep_pep"/>
</dbReference>
<evidence type="ECO:0000256" key="1">
    <source>
        <dbReference type="ARBA" id="ARBA00005801"/>
    </source>
</evidence>
<dbReference type="Gene3D" id="1.20.120.1220">
    <property type="match status" value="1"/>
</dbReference>
<dbReference type="PANTHER" id="PTHR30487:SF0">
    <property type="entry name" value="PREPILIN LEADER PEPTIDASE_N-METHYLTRANSFERASE-RELATED"/>
    <property type="match status" value="1"/>
</dbReference>
<evidence type="ECO:0000313" key="4">
    <source>
        <dbReference type="EMBL" id="SHH59167.1"/>
    </source>
</evidence>
<accession>A0A1M5U857</accession>
<feature type="transmembrane region" description="Helical" evidence="2">
    <location>
        <begin position="77"/>
        <end position="108"/>
    </location>
</feature>
<dbReference type="GO" id="GO:0008168">
    <property type="term" value="F:methyltransferase activity"/>
    <property type="evidence" value="ECO:0007669"/>
    <property type="project" value="UniProtKB-KW"/>
</dbReference>
<dbReference type="OrthoDB" id="9789291at2"/>
<evidence type="ECO:0000313" key="5">
    <source>
        <dbReference type="Proteomes" id="UP000184389"/>
    </source>
</evidence>
<keyword evidence="4" id="KW-0489">Methyltransferase</keyword>
<dbReference type="GO" id="GO:0004190">
    <property type="term" value="F:aspartic-type endopeptidase activity"/>
    <property type="evidence" value="ECO:0007669"/>
    <property type="project" value="InterPro"/>
</dbReference>
<feature type="domain" description="Prepilin type IV endopeptidase peptidase" evidence="3">
    <location>
        <begin position="7"/>
        <end position="105"/>
    </location>
</feature>
<dbReference type="AlphaFoldDB" id="A0A1M5U857"/>
<keyword evidence="5" id="KW-1185">Reference proteome</keyword>
<dbReference type="PANTHER" id="PTHR30487">
    <property type="entry name" value="TYPE 4 PREPILIN-LIKE PROTEINS LEADER PEPTIDE-PROCESSING ENZYME"/>
    <property type="match status" value="1"/>
</dbReference>
<comment type="similarity">
    <text evidence="1">Belongs to the peptidase A24 family.</text>
</comment>
<name>A0A1M5U857_9FIRM</name>